<dbReference type="Gene3D" id="3.90.190.10">
    <property type="entry name" value="Protein tyrosine phosphatase superfamily"/>
    <property type="match status" value="1"/>
</dbReference>
<comment type="caution">
    <text evidence="8">The sequence shown here is derived from an EMBL/GenBank/DDBJ whole genome shotgun (WGS) entry which is preliminary data.</text>
</comment>
<feature type="domain" description="Rhodanese" evidence="7">
    <location>
        <begin position="121"/>
        <end position="241"/>
    </location>
</feature>
<evidence type="ECO:0000313" key="9">
    <source>
        <dbReference type="Proteomes" id="UP000748531"/>
    </source>
</evidence>
<dbReference type="InterPro" id="IPR036873">
    <property type="entry name" value="Rhodanese-like_dom_sf"/>
</dbReference>
<organism evidence="8 9">
    <name type="scientific">Paragonimus heterotremus</name>
    <dbReference type="NCBI Taxonomy" id="100268"/>
    <lineage>
        <taxon>Eukaryota</taxon>
        <taxon>Metazoa</taxon>
        <taxon>Spiralia</taxon>
        <taxon>Lophotrochozoa</taxon>
        <taxon>Platyhelminthes</taxon>
        <taxon>Trematoda</taxon>
        <taxon>Digenea</taxon>
        <taxon>Plagiorchiida</taxon>
        <taxon>Troglotremata</taxon>
        <taxon>Troglotrematidae</taxon>
        <taxon>Paragonimus</taxon>
    </lineage>
</organism>
<evidence type="ECO:0000259" key="5">
    <source>
        <dbReference type="PROSITE" id="PS50054"/>
    </source>
</evidence>
<dbReference type="InterPro" id="IPR000387">
    <property type="entry name" value="Tyr_Pase_dom"/>
</dbReference>
<dbReference type="EC" id="3.1.3.48" evidence="2"/>
<dbReference type="PROSITE" id="PS00383">
    <property type="entry name" value="TYR_PHOSPHATASE_1"/>
    <property type="match status" value="1"/>
</dbReference>
<dbReference type="GO" id="GO:0033550">
    <property type="term" value="F:MAP kinase tyrosine phosphatase activity"/>
    <property type="evidence" value="ECO:0007669"/>
    <property type="project" value="TreeGrafter"/>
</dbReference>
<dbReference type="OrthoDB" id="426001at2759"/>
<evidence type="ECO:0000256" key="4">
    <source>
        <dbReference type="ARBA" id="ARBA00022912"/>
    </source>
</evidence>
<dbReference type="GO" id="GO:0043409">
    <property type="term" value="P:negative regulation of MAPK cascade"/>
    <property type="evidence" value="ECO:0007669"/>
    <property type="project" value="TreeGrafter"/>
</dbReference>
<dbReference type="Pfam" id="PF00782">
    <property type="entry name" value="DSPc"/>
    <property type="match status" value="1"/>
</dbReference>
<dbReference type="Proteomes" id="UP000748531">
    <property type="component" value="Unassembled WGS sequence"/>
</dbReference>
<accession>A0A8J4TJH3</accession>
<feature type="domain" description="Tyrosine-protein phosphatase" evidence="5">
    <location>
        <begin position="381"/>
        <end position="522"/>
    </location>
</feature>
<dbReference type="Gene3D" id="3.40.250.10">
    <property type="entry name" value="Rhodanese-like domain"/>
    <property type="match status" value="1"/>
</dbReference>
<dbReference type="SUPFAM" id="SSF52799">
    <property type="entry name" value="(Phosphotyrosine protein) phosphatases II"/>
    <property type="match status" value="1"/>
</dbReference>
<keyword evidence="3" id="KW-0378">Hydrolase</keyword>
<dbReference type="PANTHER" id="PTHR10159:SF528">
    <property type="entry name" value="PUCKERED, ISOFORM A"/>
    <property type="match status" value="1"/>
</dbReference>
<evidence type="ECO:0000259" key="6">
    <source>
        <dbReference type="PROSITE" id="PS50056"/>
    </source>
</evidence>
<evidence type="ECO:0000256" key="1">
    <source>
        <dbReference type="ARBA" id="ARBA00008601"/>
    </source>
</evidence>
<sequence>MDSLGFRSRRSLRKRLFLDLSCIRGKRHQRRRLKSWCCETAGRQTDSNMDSANRVLLSPCSFKDYSPIKRQRLDLQMEDGKDQSISLSDAVIEARSPNISFISCDEVANLIYECRHADQSFRKQPIILDLRQQSAQARVHIRGAICMPCESCVKLRLLLPLLDKHLCHIFGERNCDLNPDRVSQSKRLFVICTDMTLDKICPNNGFLGLLITHLEREYAGSVNVLEAYVQDFLQSYPHLCEYSISSDPVLSAEIDQHMLVDCDSVNPEKSVVKCVSQPSQMKSNPSVQLTPAVTPWSTYHASAKQRKIRRISLPRLILTKAPASGISHDSDSWEDSDTMNTRASPGAQLKLHFSAFKGKDLTPVCVSSRDHDFVRDVFHMKASQILPFLYIGNEIDGTSEQVLQSCHIRSVLNVTPKVPFLDETRFCCRRLVASDQESQDLRPFFNSAFEFIEESRCSGKPVLVHCQAGVSRSPALVIAYLMAHSDLSLCEAYRLVKSKRSVISPNFGFLGQLFEFEADLMTGRAVRKTHILSQFIMDNLSSPSAQLPKESADDLISMAFSAHNS</sequence>
<dbReference type="SUPFAM" id="SSF52821">
    <property type="entry name" value="Rhodanese/Cell cycle control phosphatase"/>
    <property type="match status" value="1"/>
</dbReference>
<reference evidence="8" key="1">
    <citation type="submission" date="2019-05" db="EMBL/GenBank/DDBJ databases">
        <title>Annotation for the trematode Paragonimus heterotremus.</title>
        <authorList>
            <person name="Choi Y.-J."/>
        </authorList>
    </citation>
    <scope>NUCLEOTIDE SEQUENCE</scope>
    <source>
        <strain evidence="8">LC</strain>
    </source>
</reference>
<dbReference type="PROSITE" id="PS50056">
    <property type="entry name" value="TYR_PHOSPHATASE_2"/>
    <property type="match status" value="1"/>
</dbReference>
<dbReference type="PANTHER" id="PTHR10159">
    <property type="entry name" value="DUAL SPECIFICITY PROTEIN PHOSPHATASE"/>
    <property type="match status" value="1"/>
</dbReference>
<dbReference type="InterPro" id="IPR016130">
    <property type="entry name" value="Tyr_Pase_AS"/>
</dbReference>
<dbReference type="InterPro" id="IPR000340">
    <property type="entry name" value="Dual-sp_phosphatase_cat-dom"/>
</dbReference>
<dbReference type="PROSITE" id="PS50206">
    <property type="entry name" value="RHODANESE_3"/>
    <property type="match status" value="1"/>
</dbReference>
<dbReference type="InterPro" id="IPR020422">
    <property type="entry name" value="TYR_PHOSPHATASE_DUAL_dom"/>
</dbReference>
<dbReference type="GO" id="GO:0005829">
    <property type="term" value="C:cytosol"/>
    <property type="evidence" value="ECO:0007669"/>
    <property type="project" value="TreeGrafter"/>
</dbReference>
<evidence type="ECO:0000256" key="3">
    <source>
        <dbReference type="ARBA" id="ARBA00022801"/>
    </source>
</evidence>
<name>A0A8J4TJH3_9TREM</name>
<gene>
    <name evidence="8" type="ORF">PHET_03933</name>
</gene>
<dbReference type="GO" id="GO:0017017">
    <property type="term" value="F:MAP kinase tyrosine/serine/threonine phosphatase activity"/>
    <property type="evidence" value="ECO:0007669"/>
    <property type="project" value="TreeGrafter"/>
</dbReference>
<evidence type="ECO:0000313" key="8">
    <source>
        <dbReference type="EMBL" id="KAF5402796.1"/>
    </source>
</evidence>
<keyword evidence="9" id="KW-1185">Reference proteome</keyword>
<dbReference type="GO" id="GO:0008330">
    <property type="term" value="F:protein tyrosine/threonine phosphatase activity"/>
    <property type="evidence" value="ECO:0007669"/>
    <property type="project" value="TreeGrafter"/>
</dbReference>
<dbReference type="SMART" id="SM00195">
    <property type="entry name" value="DSPc"/>
    <property type="match status" value="1"/>
</dbReference>
<keyword evidence="4" id="KW-0904">Protein phosphatase</keyword>
<protein>
    <recommendedName>
        <fullName evidence="2">protein-tyrosine-phosphatase</fullName>
        <ecNumber evidence="2">3.1.3.48</ecNumber>
    </recommendedName>
</protein>
<dbReference type="InterPro" id="IPR001763">
    <property type="entry name" value="Rhodanese-like_dom"/>
</dbReference>
<evidence type="ECO:0000256" key="2">
    <source>
        <dbReference type="ARBA" id="ARBA00013064"/>
    </source>
</evidence>
<proteinExistence type="inferred from homology"/>
<dbReference type="AlphaFoldDB" id="A0A8J4TJH3"/>
<comment type="similarity">
    <text evidence="1">Belongs to the protein-tyrosine phosphatase family. Non-receptor class dual specificity subfamily.</text>
</comment>
<dbReference type="InterPro" id="IPR029021">
    <property type="entry name" value="Prot-tyrosine_phosphatase-like"/>
</dbReference>
<evidence type="ECO:0000259" key="7">
    <source>
        <dbReference type="PROSITE" id="PS50206"/>
    </source>
</evidence>
<dbReference type="PROSITE" id="PS50054">
    <property type="entry name" value="TYR_PHOSPHATASE_DUAL"/>
    <property type="match status" value="1"/>
</dbReference>
<feature type="domain" description="Tyrosine specific protein phosphatases" evidence="6">
    <location>
        <begin position="442"/>
        <end position="500"/>
    </location>
</feature>
<dbReference type="EMBL" id="LUCH01001595">
    <property type="protein sequence ID" value="KAF5402796.1"/>
    <property type="molecule type" value="Genomic_DNA"/>
</dbReference>